<dbReference type="VEuPathDB" id="FungiDB:H257_18201"/>
<evidence type="ECO:0000313" key="1">
    <source>
        <dbReference type="EMBL" id="RQM30083.1"/>
    </source>
</evidence>
<dbReference type="Proteomes" id="UP000284702">
    <property type="component" value="Unassembled WGS sequence"/>
</dbReference>
<dbReference type="PANTHER" id="PTHR33889">
    <property type="entry name" value="OS04G0681850 PROTEIN"/>
    <property type="match status" value="1"/>
</dbReference>
<dbReference type="EMBL" id="MZMZ02000966">
    <property type="protein sequence ID" value="RQM30083.1"/>
    <property type="molecule type" value="Genomic_DNA"/>
</dbReference>
<accession>A0A425DL97</accession>
<dbReference type="AlphaFoldDB" id="A0A425DL97"/>
<evidence type="ECO:0000313" key="2">
    <source>
        <dbReference type="Proteomes" id="UP000284702"/>
    </source>
</evidence>
<keyword evidence="2" id="KW-1185">Reference proteome</keyword>
<name>A0A425DL97_APHAT</name>
<proteinExistence type="predicted"/>
<sequence length="179" mass="20441">MARTVTGRELADNQKTALYHRLLQLKKNGHVGSGDMKEIMRTFNGCVKKGRCGAPRKYDRASVRDIVTSVPTQRRANFRSLAASSEIHKTSLWNLFQANMLHPRTSRVKPMLFAKQKSARRIFNLAGQVLDKTFMTLQKVMEEAFKLEGDNVYKLPHLKKDMQLKSETVENSGIETSMR</sequence>
<dbReference type="PANTHER" id="PTHR33889:SF1">
    <property type="entry name" value="OS03G0834800 PROTEIN"/>
    <property type="match status" value="1"/>
</dbReference>
<gene>
    <name evidence="1" type="ORF">B5M09_012219</name>
</gene>
<protein>
    <submittedName>
        <fullName evidence="1">Uncharacterized protein</fullName>
    </submittedName>
</protein>
<comment type="caution">
    <text evidence="1">The sequence shown here is derived from an EMBL/GenBank/DDBJ whole genome shotgun (WGS) entry which is preliminary data.</text>
</comment>
<reference evidence="1" key="1">
    <citation type="submission" date="2018-07" db="EMBL/GenBank/DDBJ databases">
        <title>Annotation of Aphanomyces astaci genome assembly.</title>
        <authorList>
            <person name="Studholme D.J."/>
        </authorList>
    </citation>
    <scope>NUCLEOTIDE SEQUENCE [LARGE SCALE GENOMIC DNA]</scope>
    <source>
        <strain evidence="1">Pc</strain>
    </source>
</reference>
<organism evidence="1 2">
    <name type="scientific">Aphanomyces astaci</name>
    <name type="common">Crayfish plague agent</name>
    <dbReference type="NCBI Taxonomy" id="112090"/>
    <lineage>
        <taxon>Eukaryota</taxon>
        <taxon>Sar</taxon>
        <taxon>Stramenopiles</taxon>
        <taxon>Oomycota</taxon>
        <taxon>Saprolegniomycetes</taxon>
        <taxon>Saprolegniales</taxon>
        <taxon>Verrucalvaceae</taxon>
        <taxon>Aphanomyces</taxon>
    </lineage>
</organism>